<accession>A0A2I0UC55</accession>
<keyword evidence="2" id="KW-0548">Nucleotidyltransferase</keyword>
<dbReference type="AlphaFoldDB" id="A0A2I0UC55"/>
<reference evidence="3" key="1">
    <citation type="submission" date="2017-11" db="EMBL/GenBank/DDBJ databases">
        <authorList>
            <person name="Lima N.C."/>
            <person name="Parody-Merino A.M."/>
            <person name="Battley P.F."/>
            <person name="Fidler A.E."/>
            <person name="Prosdocimi F."/>
        </authorList>
    </citation>
    <scope>NUCLEOTIDE SEQUENCE [LARGE SCALE GENOMIC DNA]</scope>
</reference>
<organism evidence="2 3">
    <name type="scientific">Limosa lapponica baueri</name>
    <dbReference type="NCBI Taxonomy" id="1758121"/>
    <lineage>
        <taxon>Eukaryota</taxon>
        <taxon>Metazoa</taxon>
        <taxon>Chordata</taxon>
        <taxon>Craniata</taxon>
        <taxon>Vertebrata</taxon>
        <taxon>Euteleostomi</taxon>
        <taxon>Archelosauria</taxon>
        <taxon>Archosauria</taxon>
        <taxon>Dinosauria</taxon>
        <taxon>Saurischia</taxon>
        <taxon>Theropoda</taxon>
        <taxon>Coelurosauria</taxon>
        <taxon>Aves</taxon>
        <taxon>Neognathae</taxon>
        <taxon>Neoaves</taxon>
        <taxon>Charadriiformes</taxon>
        <taxon>Scolopacidae</taxon>
        <taxon>Limosa</taxon>
    </lineage>
</organism>
<evidence type="ECO:0000313" key="2">
    <source>
        <dbReference type="EMBL" id="PKU43611.1"/>
    </source>
</evidence>
<dbReference type="PANTHER" id="PTHR33332">
    <property type="entry name" value="REVERSE TRANSCRIPTASE DOMAIN-CONTAINING PROTEIN"/>
    <property type="match status" value="1"/>
</dbReference>
<proteinExistence type="predicted"/>
<dbReference type="GO" id="GO:0003964">
    <property type="term" value="F:RNA-directed DNA polymerase activity"/>
    <property type="evidence" value="ECO:0007669"/>
    <property type="project" value="UniProtKB-KW"/>
</dbReference>
<keyword evidence="2" id="KW-0695">RNA-directed DNA polymerase</keyword>
<feature type="domain" description="Reverse transcriptase" evidence="1">
    <location>
        <begin position="11"/>
        <end position="121"/>
    </location>
</feature>
<sequence>MTPCLLERHCFNRQTTQWIRNWLNGLTLKAVVNALMSKWQAAMSGAPQGSVLGLILFNVFVGDMDVGIECTLSSFANDTKLCDVVDTLEGRDAIQRDLDRLEKRVCANLMKFNQAKCKVLNMGTWVMGHGNPRHKYRLGGEYPESIAEKNNLMVLVDEKLNMSCQPVLTDQKANRILGCIKRSMASTLREMILPLYSILVRTSWSTASSSRAPNIRRMWTCWSESAGGPQR</sequence>
<keyword evidence="3" id="KW-1185">Reference proteome</keyword>
<dbReference type="Proteomes" id="UP000233556">
    <property type="component" value="Unassembled WGS sequence"/>
</dbReference>
<gene>
    <name evidence="2" type="ORF">llap_6091</name>
</gene>
<dbReference type="InterPro" id="IPR000477">
    <property type="entry name" value="RT_dom"/>
</dbReference>
<protein>
    <submittedName>
        <fullName evidence="2">Rna-directed dna polymerase from mobile element jockey-like</fullName>
    </submittedName>
</protein>
<evidence type="ECO:0000259" key="1">
    <source>
        <dbReference type="Pfam" id="PF00078"/>
    </source>
</evidence>
<name>A0A2I0UC55_LIMLA</name>
<dbReference type="Pfam" id="PF00078">
    <property type="entry name" value="RVT_1"/>
    <property type="match status" value="1"/>
</dbReference>
<dbReference type="EMBL" id="KZ505885">
    <property type="protein sequence ID" value="PKU43611.1"/>
    <property type="molecule type" value="Genomic_DNA"/>
</dbReference>
<dbReference type="OrthoDB" id="416454at2759"/>
<evidence type="ECO:0000313" key="3">
    <source>
        <dbReference type="Proteomes" id="UP000233556"/>
    </source>
</evidence>
<reference evidence="3" key="2">
    <citation type="submission" date="2017-12" db="EMBL/GenBank/DDBJ databases">
        <title>Genome sequence of the Bar-tailed Godwit (Limosa lapponica baueri).</title>
        <authorList>
            <person name="Lima N.C.B."/>
            <person name="Parody-Merino A.M."/>
            <person name="Battley P.F."/>
            <person name="Fidler A.E."/>
            <person name="Prosdocimi F."/>
        </authorList>
    </citation>
    <scope>NUCLEOTIDE SEQUENCE [LARGE SCALE GENOMIC DNA]</scope>
</reference>
<keyword evidence="2" id="KW-0808">Transferase</keyword>